<dbReference type="Gene3D" id="3.40.50.1820">
    <property type="entry name" value="alpha/beta hydrolase"/>
    <property type="match status" value="1"/>
</dbReference>
<evidence type="ECO:0000313" key="2">
    <source>
        <dbReference type="EMBL" id="SCG19037.1"/>
    </source>
</evidence>
<keyword evidence="3" id="KW-1185">Reference proteome</keyword>
<dbReference type="InterPro" id="IPR050471">
    <property type="entry name" value="AB_hydrolase"/>
</dbReference>
<protein>
    <submittedName>
        <fullName evidence="2">Pimeloyl-ACP methyl ester carboxylesterase</fullName>
    </submittedName>
</protein>
<dbReference type="SUPFAM" id="SSF53474">
    <property type="entry name" value="alpha/beta-Hydrolases"/>
    <property type="match status" value="1"/>
</dbReference>
<proteinExistence type="predicted"/>
<accession>A0A1C5GH11</accession>
<dbReference type="GeneID" id="95805055"/>
<dbReference type="InterPro" id="IPR000073">
    <property type="entry name" value="AB_hydrolase_1"/>
</dbReference>
<sequence length="300" mass="32282">MTTPRATSQRVHAAEERFIPANDVELCVETFGDPGAPPVLLISGTACSMDWWEDDLCRRLAAGDRFVIRYDHRDTGRSTGFPSGEPPYRFDDLVTDAAVLLERLGVGPAHVCGVSMGGAVAQRLAIEHPRLVSSLTLLSTSPALRVNKRPHPDLPPISPALLASFAEERPTPDWTDRAAVIDHVVAGQRPLAGALAIEETRLRRIAGRMFDRSGDIATSLSNHWMIDGGSDYRSSLSRITVPTLVIHGTEDPLFPLGHGEALADEIPDARLLPLAGVGHQMPPAATWETVVPAVLAHTAG</sequence>
<reference evidence="2 3" key="1">
    <citation type="submission" date="2016-06" db="EMBL/GenBank/DDBJ databases">
        <authorList>
            <person name="Kjaerup R.B."/>
            <person name="Dalgaard T.S."/>
            <person name="Juul-Madsen H.R."/>
        </authorList>
    </citation>
    <scope>NUCLEOTIDE SEQUENCE [LARGE SCALE GENOMIC DNA]</scope>
    <source>
        <strain evidence="2 3">DSM 43913</strain>
    </source>
</reference>
<organism evidence="2 3">
    <name type="scientific">Micromonospora echinofusca</name>
    <dbReference type="NCBI Taxonomy" id="47858"/>
    <lineage>
        <taxon>Bacteria</taxon>
        <taxon>Bacillati</taxon>
        <taxon>Actinomycetota</taxon>
        <taxon>Actinomycetes</taxon>
        <taxon>Micromonosporales</taxon>
        <taxon>Micromonosporaceae</taxon>
        <taxon>Micromonospora</taxon>
    </lineage>
</organism>
<gene>
    <name evidence="2" type="ORF">GA0070610_5397</name>
</gene>
<dbReference type="InterPro" id="IPR029058">
    <property type="entry name" value="AB_hydrolase_fold"/>
</dbReference>
<dbReference type="AlphaFoldDB" id="A0A1C5GH11"/>
<name>A0A1C5GH11_MICEH</name>
<dbReference type="Pfam" id="PF00561">
    <property type="entry name" value="Abhydrolase_1"/>
    <property type="match status" value="1"/>
</dbReference>
<dbReference type="GO" id="GO:0004806">
    <property type="term" value="F:triacylglycerol lipase activity"/>
    <property type="evidence" value="ECO:0007669"/>
    <property type="project" value="TreeGrafter"/>
</dbReference>
<evidence type="ECO:0000313" key="3">
    <source>
        <dbReference type="Proteomes" id="UP000198251"/>
    </source>
</evidence>
<dbReference type="PANTHER" id="PTHR43433:SF5">
    <property type="entry name" value="AB HYDROLASE-1 DOMAIN-CONTAINING PROTEIN"/>
    <property type="match status" value="1"/>
</dbReference>
<dbReference type="PANTHER" id="PTHR43433">
    <property type="entry name" value="HYDROLASE, ALPHA/BETA FOLD FAMILY PROTEIN"/>
    <property type="match status" value="1"/>
</dbReference>
<dbReference type="RefSeq" id="WP_089002557.1">
    <property type="nucleotide sequence ID" value="NZ_JBFAAC010000007.1"/>
</dbReference>
<evidence type="ECO:0000259" key="1">
    <source>
        <dbReference type="Pfam" id="PF00561"/>
    </source>
</evidence>
<dbReference type="Proteomes" id="UP000198251">
    <property type="component" value="Chromosome I"/>
</dbReference>
<feature type="domain" description="AB hydrolase-1" evidence="1">
    <location>
        <begin position="37"/>
        <end position="279"/>
    </location>
</feature>
<dbReference type="GO" id="GO:0046503">
    <property type="term" value="P:glycerolipid catabolic process"/>
    <property type="evidence" value="ECO:0007669"/>
    <property type="project" value="TreeGrafter"/>
</dbReference>
<dbReference type="EMBL" id="LT607733">
    <property type="protein sequence ID" value="SCG19037.1"/>
    <property type="molecule type" value="Genomic_DNA"/>
</dbReference>